<dbReference type="Proteomes" id="UP000490939">
    <property type="component" value="Unassembled WGS sequence"/>
</dbReference>
<evidence type="ECO:0000313" key="1">
    <source>
        <dbReference type="EMBL" id="KAE9992448.1"/>
    </source>
</evidence>
<protein>
    <submittedName>
        <fullName evidence="1">Uncharacterized protein</fullName>
    </submittedName>
</protein>
<keyword evidence="2" id="KW-1185">Reference proteome</keyword>
<accession>A0A8H3VT29</accession>
<evidence type="ECO:0000313" key="2">
    <source>
        <dbReference type="Proteomes" id="UP000490939"/>
    </source>
</evidence>
<dbReference type="EMBL" id="WNWR01000058">
    <property type="protein sequence ID" value="KAE9992448.1"/>
    <property type="molecule type" value="Genomic_DNA"/>
</dbReference>
<name>A0A8H3VT29_VENIN</name>
<dbReference type="AlphaFoldDB" id="A0A8H3VT29"/>
<organism evidence="1 2">
    <name type="scientific">Venturia inaequalis</name>
    <name type="common">Apple scab fungus</name>
    <dbReference type="NCBI Taxonomy" id="5025"/>
    <lineage>
        <taxon>Eukaryota</taxon>
        <taxon>Fungi</taxon>
        <taxon>Dikarya</taxon>
        <taxon>Ascomycota</taxon>
        <taxon>Pezizomycotina</taxon>
        <taxon>Dothideomycetes</taxon>
        <taxon>Pleosporomycetidae</taxon>
        <taxon>Venturiales</taxon>
        <taxon>Venturiaceae</taxon>
        <taxon>Venturia</taxon>
    </lineage>
</organism>
<comment type="caution">
    <text evidence="1">The sequence shown here is derived from an EMBL/GenBank/DDBJ whole genome shotgun (WGS) entry which is preliminary data.</text>
</comment>
<sequence length="579" mass="66044">MVFAPQLRGYRPLRLGNAHPALNSRQTTLAILAFLAFIITTWHWLGAPSHVTTPQLPAFRKQPKNWSVSGKGNLEGVTDFKKPANLSVVALVFYGRPATVSILDCYLKRNLAENGGMLDEVIWLARTNKTQDLMWLDKMVATSSSYRRKNITYHGGDYRTSYDLVQNGTMYIKIDDDIVFIEDTTIPTLVESRLSHPERFIVSANIMNQPSLSWVHQHLGVVRPYLPELDPPDDWNTSRIVNYTDYSFQTSGNWRASQLPWWEGPSDFNYTQFFRHSPDGAFPGHRWLPVPYRENADGTPIQDTSYDAFSKGLWNWYIAAQEHYSFFEHLENNDLYKYKFPSWDYNYKRMGIQFVAMMGDDINAGKPIDREDDESYFSEVMPLRTGRHGIVDGRAIAAHYSFQPQRDGIAATDILDRDEILEQKDITKTTVGNPGHAEMSKKSLIRRLNEWLPCRLLLGLNATLRCPTKRSPPRKISPRSLTLCCVMIFSEELGERLDASFCSRMGLASKPSIEISPAEVVAIGEGYESTVIAEVKAFLQEQGSKQLQHKQCYLLELLGASLVEHQAEPPVEMTEKKWT</sequence>
<proteinExistence type="predicted"/>
<gene>
    <name evidence="1" type="ORF">EG327_008964</name>
</gene>
<reference evidence="1 2" key="1">
    <citation type="submission" date="2019-07" db="EMBL/GenBank/DDBJ databases">
        <title>Venturia inaequalis Genome Resource.</title>
        <authorList>
            <person name="Lichtner F.J."/>
        </authorList>
    </citation>
    <scope>NUCLEOTIDE SEQUENCE [LARGE SCALE GENOMIC DNA]</scope>
    <source>
        <strain evidence="1 2">DMI_063113</strain>
    </source>
</reference>